<keyword evidence="2" id="KW-1185">Reference proteome</keyword>
<dbReference type="Proteomes" id="UP000000305">
    <property type="component" value="Unassembled WGS sequence"/>
</dbReference>
<dbReference type="EMBL" id="GL732576">
    <property type="protein sequence ID" value="EFX75352.1"/>
    <property type="molecule type" value="Genomic_DNA"/>
</dbReference>
<gene>
    <name evidence="1" type="ORF">DAPPUDRAFT_250561</name>
</gene>
<organism evidence="1 2">
    <name type="scientific">Daphnia pulex</name>
    <name type="common">Water flea</name>
    <dbReference type="NCBI Taxonomy" id="6669"/>
    <lineage>
        <taxon>Eukaryota</taxon>
        <taxon>Metazoa</taxon>
        <taxon>Ecdysozoa</taxon>
        <taxon>Arthropoda</taxon>
        <taxon>Crustacea</taxon>
        <taxon>Branchiopoda</taxon>
        <taxon>Diplostraca</taxon>
        <taxon>Cladocera</taxon>
        <taxon>Anomopoda</taxon>
        <taxon>Daphniidae</taxon>
        <taxon>Daphnia</taxon>
    </lineage>
</organism>
<accession>E9GYU0</accession>
<reference evidence="1 2" key="1">
    <citation type="journal article" date="2011" name="Science">
        <title>The ecoresponsive genome of Daphnia pulex.</title>
        <authorList>
            <person name="Colbourne J.K."/>
            <person name="Pfrender M.E."/>
            <person name="Gilbert D."/>
            <person name="Thomas W.K."/>
            <person name="Tucker A."/>
            <person name="Oakley T.H."/>
            <person name="Tokishita S."/>
            <person name="Aerts A."/>
            <person name="Arnold G.J."/>
            <person name="Basu M.K."/>
            <person name="Bauer D.J."/>
            <person name="Caceres C.E."/>
            <person name="Carmel L."/>
            <person name="Casola C."/>
            <person name="Choi J.H."/>
            <person name="Detter J.C."/>
            <person name="Dong Q."/>
            <person name="Dusheyko S."/>
            <person name="Eads B.D."/>
            <person name="Frohlich T."/>
            <person name="Geiler-Samerotte K.A."/>
            <person name="Gerlach D."/>
            <person name="Hatcher P."/>
            <person name="Jogdeo S."/>
            <person name="Krijgsveld J."/>
            <person name="Kriventseva E.V."/>
            <person name="Kultz D."/>
            <person name="Laforsch C."/>
            <person name="Lindquist E."/>
            <person name="Lopez J."/>
            <person name="Manak J.R."/>
            <person name="Muller J."/>
            <person name="Pangilinan J."/>
            <person name="Patwardhan R.P."/>
            <person name="Pitluck S."/>
            <person name="Pritham E.J."/>
            <person name="Rechtsteiner A."/>
            <person name="Rho M."/>
            <person name="Rogozin I.B."/>
            <person name="Sakarya O."/>
            <person name="Salamov A."/>
            <person name="Schaack S."/>
            <person name="Shapiro H."/>
            <person name="Shiga Y."/>
            <person name="Skalitzky C."/>
            <person name="Smith Z."/>
            <person name="Souvorov A."/>
            <person name="Sung W."/>
            <person name="Tang Z."/>
            <person name="Tsuchiya D."/>
            <person name="Tu H."/>
            <person name="Vos H."/>
            <person name="Wang M."/>
            <person name="Wolf Y.I."/>
            <person name="Yamagata H."/>
            <person name="Yamada T."/>
            <person name="Ye Y."/>
            <person name="Shaw J.R."/>
            <person name="Andrews J."/>
            <person name="Crease T.J."/>
            <person name="Tang H."/>
            <person name="Lucas S.M."/>
            <person name="Robertson H.M."/>
            <person name="Bork P."/>
            <person name="Koonin E.V."/>
            <person name="Zdobnov E.M."/>
            <person name="Grigoriev I.V."/>
            <person name="Lynch M."/>
            <person name="Boore J.L."/>
        </authorList>
    </citation>
    <scope>NUCLEOTIDE SEQUENCE [LARGE SCALE GENOMIC DNA]</scope>
</reference>
<name>E9GYU0_DAPPU</name>
<dbReference type="HOGENOM" id="CLU_2760387_0_0_1"/>
<dbReference type="AlphaFoldDB" id="E9GYU0"/>
<evidence type="ECO:0000313" key="2">
    <source>
        <dbReference type="Proteomes" id="UP000000305"/>
    </source>
</evidence>
<protein>
    <submittedName>
        <fullName evidence="1">Uncharacterized protein</fullName>
    </submittedName>
</protein>
<sequence length="70" mass="8151">MDESKVSSVSFPVLLKHLLPSLLPKRRMTMIAEQFEEDDHPQVEKFKATRSNGNHYNSSRGFIYHFQKAT</sequence>
<proteinExistence type="predicted"/>
<evidence type="ECO:0000313" key="1">
    <source>
        <dbReference type="EMBL" id="EFX75352.1"/>
    </source>
</evidence>
<dbReference type="InParanoid" id="E9GYU0"/>
<dbReference type="KEGG" id="dpx:DAPPUDRAFT_250561"/>